<sequence length="72" mass="8235">MDILRKKEAVAIFYGRKGKDIETEIILEDTEVFSCIVDSCIGWMRKDFVAADLLCPICGNEMIQEIRVLPKI</sequence>
<proteinExistence type="predicted"/>
<reference evidence="1 2" key="1">
    <citation type="submission" date="2021-01" db="EMBL/GenBank/DDBJ databases">
        <title>Genome public.</title>
        <authorList>
            <person name="Liu C."/>
            <person name="Sun Q."/>
        </authorList>
    </citation>
    <scope>NUCLEOTIDE SEQUENCE [LARGE SCALE GENOMIC DNA]</scope>
    <source>
        <strain evidence="1 2">YIM B02564</strain>
    </source>
</reference>
<name>A0ABS1TTQ4_9BACI</name>
<accession>A0ABS1TTQ4</accession>
<comment type="caution">
    <text evidence="1">The sequence shown here is derived from an EMBL/GenBank/DDBJ whole genome shotgun (WGS) entry which is preliminary data.</text>
</comment>
<protein>
    <recommendedName>
        <fullName evidence="3">Cold-shock protein</fullName>
    </recommendedName>
</protein>
<gene>
    <name evidence="1" type="ORF">JK635_17200</name>
</gene>
<evidence type="ECO:0000313" key="1">
    <source>
        <dbReference type="EMBL" id="MBL4953923.1"/>
    </source>
</evidence>
<evidence type="ECO:0008006" key="3">
    <source>
        <dbReference type="Google" id="ProtNLM"/>
    </source>
</evidence>
<dbReference type="RefSeq" id="WP_202655181.1">
    <property type="nucleotide sequence ID" value="NZ_JAESWB010000247.1"/>
</dbReference>
<dbReference type="Pfam" id="PF14169">
    <property type="entry name" value="YdjO"/>
    <property type="match status" value="1"/>
</dbReference>
<dbReference type="EMBL" id="JAESWB010000247">
    <property type="protein sequence ID" value="MBL4953923.1"/>
    <property type="molecule type" value="Genomic_DNA"/>
</dbReference>
<keyword evidence="2" id="KW-1185">Reference proteome</keyword>
<dbReference type="InterPro" id="IPR025916">
    <property type="entry name" value="YdjO"/>
</dbReference>
<evidence type="ECO:0000313" key="2">
    <source>
        <dbReference type="Proteomes" id="UP000623967"/>
    </source>
</evidence>
<dbReference type="Proteomes" id="UP000623967">
    <property type="component" value="Unassembled WGS sequence"/>
</dbReference>
<organism evidence="1 2">
    <name type="scientific">Neobacillus paridis</name>
    <dbReference type="NCBI Taxonomy" id="2803862"/>
    <lineage>
        <taxon>Bacteria</taxon>
        <taxon>Bacillati</taxon>
        <taxon>Bacillota</taxon>
        <taxon>Bacilli</taxon>
        <taxon>Bacillales</taxon>
        <taxon>Bacillaceae</taxon>
        <taxon>Neobacillus</taxon>
    </lineage>
</organism>